<accession>A0A8J2NSQ0</accession>
<sequence>NWIPSDEIIADHRRYGAEDCAAVWNYNPNTMQTRPSSYRQKMNF</sequence>
<evidence type="ECO:0000313" key="2">
    <source>
        <dbReference type="Proteomes" id="UP000708208"/>
    </source>
</evidence>
<name>A0A8J2NSQ0_9HEXA</name>
<dbReference type="EMBL" id="CAJVCH010016650">
    <property type="protein sequence ID" value="CAG7681528.1"/>
    <property type="molecule type" value="Genomic_DNA"/>
</dbReference>
<protein>
    <submittedName>
        <fullName evidence="1">Uncharacterized protein</fullName>
    </submittedName>
</protein>
<organism evidence="1 2">
    <name type="scientific">Allacma fusca</name>
    <dbReference type="NCBI Taxonomy" id="39272"/>
    <lineage>
        <taxon>Eukaryota</taxon>
        <taxon>Metazoa</taxon>
        <taxon>Ecdysozoa</taxon>
        <taxon>Arthropoda</taxon>
        <taxon>Hexapoda</taxon>
        <taxon>Collembola</taxon>
        <taxon>Symphypleona</taxon>
        <taxon>Sminthuridae</taxon>
        <taxon>Allacma</taxon>
    </lineage>
</organism>
<evidence type="ECO:0000313" key="1">
    <source>
        <dbReference type="EMBL" id="CAG7681528.1"/>
    </source>
</evidence>
<dbReference type="AlphaFoldDB" id="A0A8J2NSQ0"/>
<comment type="caution">
    <text evidence="1">The sequence shown here is derived from an EMBL/GenBank/DDBJ whole genome shotgun (WGS) entry which is preliminary data.</text>
</comment>
<proteinExistence type="predicted"/>
<gene>
    <name evidence="1" type="ORF">AFUS01_LOCUS2843</name>
</gene>
<dbReference type="Proteomes" id="UP000708208">
    <property type="component" value="Unassembled WGS sequence"/>
</dbReference>
<feature type="non-terminal residue" evidence="1">
    <location>
        <position position="1"/>
    </location>
</feature>
<reference evidence="1" key="1">
    <citation type="submission" date="2021-06" db="EMBL/GenBank/DDBJ databases">
        <authorList>
            <person name="Hodson N. C."/>
            <person name="Mongue J. A."/>
            <person name="Jaron S. K."/>
        </authorList>
    </citation>
    <scope>NUCLEOTIDE SEQUENCE</scope>
</reference>
<keyword evidence="2" id="KW-1185">Reference proteome</keyword>
<dbReference type="OrthoDB" id="774873at2759"/>